<dbReference type="SUPFAM" id="SSF46785">
    <property type="entry name" value="Winged helix' DNA-binding domain"/>
    <property type="match status" value="1"/>
</dbReference>
<evidence type="ECO:0000313" key="2">
    <source>
        <dbReference type="Proteomes" id="UP000270185"/>
    </source>
</evidence>
<keyword evidence="2" id="KW-1185">Reference proteome</keyword>
<gene>
    <name evidence="1" type="ORF">EIB73_09470</name>
</gene>
<protein>
    <submittedName>
        <fullName evidence="1">Transcriptional regulator</fullName>
    </submittedName>
</protein>
<dbReference type="OrthoDB" id="1807857at2"/>
<dbReference type="AlphaFoldDB" id="A0A3G8XYP6"/>
<dbReference type="Gene3D" id="1.10.10.10">
    <property type="entry name" value="Winged helix-like DNA-binding domain superfamily/Winged helix DNA-binding domain"/>
    <property type="match status" value="1"/>
</dbReference>
<dbReference type="InterPro" id="IPR036390">
    <property type="entry name" value="WH_DNA-bd_sf"/>
</dbReference>
<sequence length="151" mass="17997">MQLMLEIDKDLFYDMVKFYGDVFHLPPLAAKIYSYLIFDFDRKGVSFDEFVEVFSASKSAVSSNLNLLLNLNIITDFNKIDERKRFFAMNEKYMKIRFGEIITKMEKELLILNQLKNFRNTSDKEALRKFDIYTKLFDKNIENIKESLDQL</sequence>
<dbReference type="Proteomes" id="UP000270185">
    <property type="component" value="Chromosome"/>
</dbReference>
<evidence type="ECO:0000313" key="1">
    <source>
        <dbReference type="EMBL" id="AZI33396.1"/>
    </source>
</evidence>
<organism evidence="1 2">
    <name type="scientific">Kaistella carnis</name>
    <dbReference type="NCBI Taxonomy" id="1241979"/>
    <lineage>
        <taxon>Bacteria</taxon>
        <taxon>Pseudomonadati</taxon>
        <taxon>Bacteroidota</taxon>
        <taxon>Flavobacteriia</taxon>
        <taxon>Flavobacteriales</taxon>
        <taxon>Weeksellaceae</taxon>
        <taxon>Chryseobacterium group</taxon>
        <taxon>Kaistella</taxon>
    </lineage>
</organism>
<reference evidence="2" key="1">
    <citation type="submission" date="2018-11" db="EMBL/GenBank/DDBJ databases">
        <title>Proposal to divide the Flavobacteriaceae and reorganize its genera based on Amino Acid Identity values calculated from whole genome sequences.</title>
        <authorList>
            <person name="Nicholson A.C."/>
            <person name="Gulvik C.A."/>
            <person name="Whitney A.M."/>
            <person name="Humrighouse B.W."/>
            <person name="Bell M."/>
            <person name="Holmes B."/>
            <person name="Steigerwalt A.G."/>
            <person name="Villarma A."/>
            <person name="Sheth M."/>
            <person name="Batra D."/>
            <person name="Pryor J."/>
            <person name="Bernardet J.-F."/>
            <person name="Hugo C."/>
            <person name="Kampfer P."/>
            <person name="Newman J.D."/>
            <person name="McQuiston J.R."/>
        </authorList>
    </citation>
    <scope>NUCLEOTIDE SEQUENCE [LARGE SCALE GENOMIC DNA]</scope>
    <source>
        <strain evidence="2">G0081</strain>
    </source>
</reference>
<proteinExistence type="predicted"/>
<dbReference type="KEGG" id="ccas:EIB73_09470"/>
<dbReference type="InterPro" id="IPR036388">
    <property type="entry name" value="WH-like_DNA-bd_sf"/>
</dbReference>
<name>A0A3G8XYP6_9FLAO</name>
<dbReference type="EMBL" id="CP034159">
    <property type="protein sequence ID" value="AZI33396.1"/>
    <property type="molecule type" value="Genomic_DNA"/>
</dbReference>
<accession>A0A3G8XYP6</accession>